<evidence type="ECO:0000313" key="2">
    <source>
        <dbReference type="Proteomes" id="UP000008177"/>
    </source>
</evidence>
<dbReference type="Proteomes" id="UP000008177">
    <property type="component" value="Unplaced contigs"/>
</dbReference>
<name>G2YLD2_BOTF4</name>
<accession>G2YLD2</accession>
<protein>
    <submittedName>
        <fullName evidence="1">Uncharacterized protein</fullName>
    </submittedName>
</protein>
<dbReference type="InParanoid" id="G2YLD2"/>
<dbReference type="EMBL" id="FQ790343">
    <property type="protein sequence ID" value="CCD52430.1"/>
    <property type="molecule type" value="Genomic_DNA"/>
</dbReference>
<dbReference type="HOGENOM" id="CLU_2454476_0_0_1"/>
<reference evidence="2" key="1">
    <citation type="journal article" date="2011" name="PLoS Genet.">
        <title>Genomic analysis of the necrotrophic fungal pathogens Sclerotinia sclerotiorum and Botrytis cinerea.</title>
        <authorList>
            <person name="Amselem J."/>
            <person name="Cuomo C.A."/>
            <person name="van Kan J.A."/>
            <person name="Viaud M."/>
            <person name="Benito E.P."/>
            <person name="Couloux A."/>
            <person name="Coutinho P.M."/>
            <person name="de Vries R.P."/>
            <person name="Dyer P.S."/>
            <person name="Fillinger S."/>
            <person name="Fournier E."/>
            <person name="Gout L."/>
            <person name="Hahn M."/>
            <person name="Kohn L."/>
            <person name="Lapalu N."/>
            <person name="Plummer K.M."/>
            <person name="Pradier J.M."/>
            <person name="Quevillon E."/>
            <person name="Sharon A."/>
            <person name="Simon A."/>
            <person name="ten Have A."/>
            <person name="Tudzynski B."/>
            <person name="Tudzynski P."/>
            <person name="Wincker P."/>
            <person name="Andrew M."/>
            <person name="Anthouard V."/>
            <person name="Beever R.E."/>
            <person name="Beffa R."/>
            <person name="Benoit I."/>
            <person name="Bouzid O."/>
            <person name="Brault B."/>
            <person name="Chen Z."/>
            <person name="Choquer M."/>
            <person name="Collemare J."/>
            <person name="Cotton P."/>
            <person name="Danchin E.G."/>
            <person name="Da Silva C."/>
            <person name="Gautier A."/>
            <person name="Giraud C."/>
            <person name="Giraud T."/>
            <person name="Gonzalez C."/>
            <person name="Grossetete S."/>
            <person name="Guldener U."/>
            <person name="Henrissat B."/>
            <person name="Howlett B.J."/>
            <person name="Kodira C."/>
            <person name="Kretschmer M."/>
            <person name="Lappartient A."/>
            <person name="Leroch M."/>
            <person name="Levis C."/>
            <person name="Mauceli E."/>
            <person name="Neuveglise C."/>
            <person name="Oeser B."/>
            <person name="Pearson M."/>
            <person name="Poulain J."/>
            <person name="Poussereau N."/>
            <person name="Quesneville H."/>
            <person name="Rascle C."/>
            <person name="Schumacher J."/>
            <person name="Segurens B."/>
            <person name="Sexton A."/>
            <person name="Silva E."/>
            <person name="Sirven C."/>
            <person name="Soanes D.M."/>
            <person name="Talbot N.J."/>
            <person name="Templeton M."/>
            <person name="Yandava C."/>
            <person name="Yarden O."/>
            <person name="Zeng Q."/>
            <person name="Rollins J.A."/>
            <person name="Lebrun M.H."/>
            <person name="Dickman M."/>
        </authorList>
    </citation>
    <scope>NUCLEOTIDE SEQUENCE [LARGE SCALE GENOMIC DNA]</scope>
    <source>
        <strain evidence="2">T4</strain>
    </source>
</reference>
<organism evidence="1 2">
    <name type="scientific">Botryotinia fuckeliana (strain T4)</name>
    <name type="common">Noble rot fungus</name>
    <name type="synonym">Botrytis cinerea</name>
    <dbReference type="NCBI Taxonomy" id="999810"/>
    <lineage>
        <taxon>Eukaryota</taxon>
        <taxon>Fungi</taxon>
        <taxon>Dikarya</taxon>
        <taxon>Ascomycota</taxon>
        <taxon>Pezizomycotina</taxon>
        <taxon>Leotiomycetes</taxon>
        <taxon>Helotiales</taxon>
        <taxon>Sclerotiniaceae</taxon>
        <taxon>Botrytis</taxon>
    </lineage>
</organism>
<dbReference type="AlphaFoldDB" id="G2YLD2"/>
<proteinExistence type="predicted"/>
<evidence type="ECO:0000313" key="1">
    <source>
        <dbReference type="EMBL" id="CCD52430.1"/>
    </source>
</evidence>
<gene>
    <name evidence="1" type="ORF">BofuT4_uP077230.1</name>
</gene>
<sequence length="89" mass="10283">MSESYHRYPDRQVVTVMSVARKGQNLKDLEVQVLEVEDCAMVARKDGASLWNLGPGLERRDPYVFGHLFSDALKNICLWTSEVYLFEFL</sequence>